<keyword evidence="14" id="KW-1185">Reference proteome</keyword>
<evidence type="ECO:0000256" key="3">
    <source>
        <dbReference type="ARBA" id="ARBA00022946"/>
    </source>
</evidence>
<evidence type="ECO:0000256" key="5">
    <source>
        <dbReference type="ARBA" id="ARBA00039314"/>
    </source>
</evidence>
<dbReference type="GO" id="GO:0008474">
    <property type="term" value="F:palmitoyl-(protein) hydrolase activity"/>
    <property type="evidence" value="ECO:0007669"/>
    <property type="project" value="UniProtKB-EC"/>
</dbReference>
<evidence type="ECO:0000256" key="11">
    <source>
        <dbReference type="ARBA" id="ARBA00047972"/>
    </source>
</evidence>
<evidence type="ECO:0000256" key="7">
    <source>
        <dbReference type="ARBA" id="ARBA00042645"/>
    </source>
</evidence>
<evidence type="ECO:0000256" key="4">
    <source>
        <dbReference type="ARBA" id="ARBA00039132"/>
    </source>
</evidence>
<evidence type="ECO:0000313" key="14">
    <source>
        <dbReference type="Proteomes" id="UP000258927"/>
    </source>
</evidence>
<dbReference type="GO" id="GO:0102390">
    <property type="term" value="F:mycophenolic acid acyl-glucuronide esterase activity"/>
    <property type="evidence" value="ECO:0007669"/>
    <property type="project" value="UniProtKB-EC"/>
</dbReference>
<evidence type="ECO:0000313" key="13">
    <source>
        <dbReference type="EMBL" id="AVX05856.1"/>
    </source>
</evidence>
<dbReference type="InterPro" id="IPR029058">
    <property type="entry name" value="AB_hydrolase_fold"/>
</dbReference>
<dbReference type="EC" id="3.1.1.93" evidence="4"/>
<dbReference type="InterPro" id="IPR052382">
    <property type="entry name" value="ABHD10_acyl-thioesterase"/>
</dbReference>
<dbReference type="SUPFAM" id="SSF53474">
    <property type="entry name" value="alpha/beta-Hydrolases"/>
    <property type="match status" value="1"/>
</dbReference>
<feature type="domain" description="AB hydrolase-1" evidence="12">
    <location>
        <begin position="50"/>
        <end position="245"/>
    </location>
</feature>
<dbReference type="Pfam" id="PF12697">
    <property type="entry name" value="Abhydrolase_6"/>
    <property type="match status" value="1"/>
</dbReference>
<dbReference type="EMBL" id="CP021330">
    <property type="protein sequence ID" value="AVX05856.1"/>
    <property type="molecule type" value="Genomic_DNA"/>
</dbReference>
<evidence type="ECO:0000256" key="8">
    <source>
        <dbReference type="ARBA" id="ARBA00042704"/>
    </source>
</evidence>
<evidence type="ECO:0000256" key="9">
    <source>
        <dbReference type="ARBA" id="ARBA00046047"/>
    </source>
</evidence>
<evidence type="ECO:0000256" key="2">
    <source>
        <dbReference type="ARBA" id="ARBA00022801"/>
    </source>
</evidence>
<dbReference type="PANTHER" id="PTHR16138">
    <property type="entry name" value="MYCOPHENOLIC ACID ACYL-GLUCURONIDE ESTERASE, MITOCHONDRIAL"/>
    <property type="match status" value="1"/>
</dbReference>
<reference evidence="13 14" key="1">
    <citation type="submission" date="2017-05" db="EMBL/GenBank/DDBJ databases">
        <title>Genome Analysis of Maritalea myrionectae HL2708#5.</title>
        <authorList>
            <consortium name="Cotde Inc.-PKNU"/>
            <person name="Jang D."/>
            <person name="Oh H.-M."/>
        </authorList>
    </citation>
    <scope>NUCLEOTIDE SEQUENCE [LARGE SCALE GENOMIC DNA]</scope>
    <source>
        <strain evidence="13 14">HL2708#5</strain>
    </source>
</reference>
<gene>
    <name evidence="13" type="ORF">MXMO3_03351</name>
</gene>
<dbReference type="EC" id="3.1.2.22" evidence="1"/>
<evidence type="ECO:0000256" key="10">
    <source>
        <dbReference type="ARBA" id="ARBA00047409"/>
    </source>
</evidence>
<protein>
    <recommendedName>
        <fullName evidence="5">Palmitoyl-protein thioesterase ABHD10, mitochondrial</fullName>
        <ecNumber evidence="4">3.1.1.93</ecNumber>
        <ecNumber evidence="1">3.1.2.22</ecNumber>
    </recommendedName>
    <alternativeName>
        <fullName evidence="7">Acyl-protein thioesterase ABHD10</fullName>
    </alternativeName>
    <alternativeName>
        <fullName evidence="8">Alpha/beta hydrolase domain-containing protein 10</fullName>
    </alternativeName>
    <alternativeName>
        <fullName evidence="6">Mycophenolic acid acyl-glucuronide esterase, mitochondrial</fullName>
    </alternativeName>
</protein>
<comment type="catalytic activity">
    <reaction evidence="10">
        <text>S-hexadecanoyl-L-cysteinyl-[protein] + H2O = L-cysteinyl-[protein] + hexadecanoate + H(+)</text>
        <dbReference type="Rhea" id="RHEA:19233"/>
        <dbReference type="Rhea" id="RHEA-COMP:10131"/>
        <dbReference type="Rhea" id="RHEA-COMP:11032"/>
        <dbReference type="ChEBI" id="CHEBI:7896"/>
        <dbReference type="ChEBI" id="CHEBI:15377"/>
        <dbReference type="ChEBI" id="CHEBI:15378"/>
        <dbReference type="ChEBI" id="CHEBI:29950"/>
        <dbReference type="ChEBI" id="CHEBI:74151"/>
        <dbReference type="EC" id="3.1.2.22"/>
    </reaction>
    <physiologicalReaction direction="left-to-right" evidence="10">
        <dbReference type="Rhea" id="RHEA:19234"/>
    </physiologicalReaction>
</comment>
<evidence type="ECO:0000256" key="1">
    <source>
        <dbReference type="ARBA" id="ARBA00012423"/>
    </source>
</evidence>
<dbReference type="Gene3D" id="3.40.50.1820">
    <property type="entry name" value="alpha/beta hydrolase"/>
    <property type="match status" value="1"/>
</dbReference>
<accession>A0A2R4MIY2</accession>
<dbReference type="AlphaFoldDB" id="A0A2R4MIY2"/>
<comment type="catalytic activity">
    <reaction evidence="11">
        <text>mycophenolic acid O-acyl-beta-D-glucuronide + H2O = mycophenolate + D-glucuronate + H(+)</text>
        <dbReference type="Rhea" id="RHEA:34179"/>
        <dbReference type="ChEBI" id="CHEBI:15377"/>
        <dbReference type="ChEBI" id="CHEBI:15378"/>
        <dbReference type="ChEBI" id="CHEBI:58720"/>
        <dbReference type="ChEBI" id="CHEBI:62932"/>
        <dbReference type="ChEBI" id="CHEBI:66982"/>
        <dbReference type="EC" id="3.1.1.93"/>
    </reaction>
    <physiologicalReaction direction="left-to-right" evidence="11">
        <dbReference type="Rhea" id="RHEA:34180"/>
    </physiologicalReaction>
</comment>
<comment type="function">
    <text evidence="9">Acts as an acyl-protein thioesterase that hydrolyzes fatty acids from acylated residues in proteins. Regulates the mitochondrial S-depalmitoylation of the nucleophilic active site residue of peroxiredoxin-5/PRDX5, a key antioxidant protein, therefore modulating mitochondrial antioxidant ability. Also catalyzes the deglucuronidation of mycophenolic acid acyl-glucuronide, an active metabolite of the immunosuppressant drug mycophenolate.</text>
</comment>
<keyword evidence="3" id="KW-0809">Transit peptide</keyword>
<organism evidence="13 14">
    <name type="scientific">Maritalea myrionectae</name>
    <dbReference type="NCBI Taxonomy" id="454601"/>
    <lineage>
        <taxon>Bacteria</taxon>
        <taxon>Pseudomonadati</taxon>
        <taxon>Pseudomonadota</taxon>
        <taxon>Alphaproteobacteria</taxon>
        <taxon>Hyphomicrobiales</taxon>
        <taxon>Devosiaceae</taxon>
        <taxon>Maritalea</taxon>
    </lineage>
</organism>
<proteinExistence type="predicted"/>
<name>A0A2R4MIY2_9HYPH</name>
<dbReference type="STRING" id="1122213.GCA_000423365_01114"/>
<sequence>MQKPTHWIEHQNQHSTHKLAVLHQGGQTPGLFWLGGFMSNMCGGKAIAMAALAQELGLASTRFDYAAHGQSSGDFRDQTISSWLADAVAVYQRFADGPQILVGSSMGAWIALLLNQYLLEHGHPPAKALVLIAPGVDFTKRLLPQRFAPEDFAKLDRDGELRRESRYGDGPYIYTKKLVEDGNANSLLDAPLKTGAPVHIIHGGEDPDVPLSHAQEIYRHFLHDDARFTLVPDGDHRLSRPEDLALLQSIIRSFASE</sequence>
<dbReference type="Proteomes" id="UP000258927">
    <property type="component" value="Chromosome"/>
</dbReference>
<dbReference type="KEGG" id="mmyr:MXMO3_03351"/>
<dbReference type="InterPro" id="IPR000073">
    <property type="entry name" value="AB_hydrolase_1"/>
</dbReference>
<dbReference type="PANTHER" id="PTHR16138:SF7">
    <property type="entry name" value="PALMITOYL-PROTEIN THIOESTERASE ABHD10, MITOCHONDRIAL"/>
    <property type="match status" value="1"/>
</dbReference>
<dbReference type="RefSeq" id="WP_117396614.1">
    <property type="nucleotide sequence ID" value="NZ_CP021330.1"/>
</dbReference>
<evidence type="ECO:0000256" key="6">
    <source>
        <dbReference type="ARBA" id="ARBA00041520"/>
    </source>
</evidence>
<evidence type="ECO:0000259" key="12">
    <source>
        <dbReference type="Pfam" id="PF12697"/>
    </source>
</evidence>
<keyword evidence="2" id="KW-0378">Hydrolase</keyword>